<proteinExistence type="predicted"/>
<gene>
    <name evidence="1" type="ORF">A0H81_01668</name>
</gene>
<accession>A0A1C7MKD0</accession>
<reference evidence="1 2" key="1">
    <citation type="submission" date="2016-03" db="EMBL/GenBank/DDBJ databases">
        <title>Whole genome sequencing of Grifola frondosa 9006-11.</title>
        <authorList>
            <person name="Min B."/>
            <person name="Park H."/>
            <person name="Kim J.-G."/>
            <person name="Cho H."/>
            <person name="Oh Y.-L."/>
            <person name="Kong W.-S."/>
            <person name="Choi I.-G."/>
        </authorList>
    </citation>
    <scope>NUCLEOTIDE SEQUENCE [LARGE SCALE GENOMIC DNA]</scope>
    <source>
        <strain evidence="1 2">9006-11</strain>
    </source>
</reference>
<evidence type="ECO:0000313" key="1">
    <source>
        <dbReference type="EMBL" id="OBZ77331.1"/>
    </source>
</evidence>
<dbReference type="AlphaFoldDB" id="A0A1C7MKD0"/>
<dbReference type="EMBL" id="LUGG01000002">
    <property type="protein sequence ID" value="OBZ77331.1"/>
    <property type="molecule type" value="Genomic_DNA"/>
</dbReference>
<keyword evidence="2" id="KW-1185">Reference proteome</keyword>
<protein>
    <submittedName>
        <fullName evidence="1">Uncharacterized protein</fullName>
    </submittedName>
</protein>
<sequence>MSSTIPSALCPCADAGVLDIDPYKLPPFVVSEERSKEVLSRARNTPPLTTLPDNLKYDINSDLMPQGYRDSAVFDHLALRLRRQVEDPDADELAMGSLIEFSPVAVLVPEHHPKSRRMVVKFTSNHDMATVPLNEDSELVKKVVELVGNHAEPPKWYVSYWAPVWKKKEEGDWHWWSEYTEAK</sequence>
<comment type="caution">
    <text evidence="1">The sequence shown here is derived from an EMBL/GenBank/DDBJ whole genome shotgun (WGS) entry which is preliminary data.</text>
</comment>
<name>A0A1C7MKD0_GRIFR</name>
<organism evidence="1 2">
    <name type="scientific">Grifola frondosa</name>
    <name type="common">Maitake</name>
    <name type="synonym">Polyporus frondosus</name>
    <dbReference type="NCBI Taxonomy" id="5627"/>
    <lineage>
        <taxon>Eukaryota</taxon>
        <taxon>Fungi</taxon>
        <taxon>Dikarya</taxon>
        <taxon>Basidiomycota</taxon>
        <taxon>Agaricomycotina</taxon>
        <taxon>Agaricomycetes</taxon>
        <taxon>Polyporales</taxon>
        <taxon>Grifolaceae</taxon>
        <taxon>Grifola</taxon>
    </lineage>
</organism>
<dbReference type="Proteomes" id="UP000092993">
    <property type="component" value="Unassembled WGS sequence"/>
</dbReference>
<evidence type="ECO:0000313" key="2">
    <source>
        <dbReference type="Proteomes" id="UP000092993"/>
    </source>
</evidence>